<dbReference type="SUPFAM" id="SSF56281">
    <property type="entry name" value="Metallo-hydrolase/oxidoreductase"/>
    <property type="match status" value="1"/>
</dbReference>
<protein>
    <submittedName>
        <fullName evidence="1">Uncharacterized protein</fullName>
    </submittedName>
</protein>
<gene>
    <name evidence="1" type="ORF">FRD01_05540</name>
</gene>
<keyword evidence="2" id="KW-1185">Reference proteome</keyword>
<dbReference type="RefSeq" id="WP_146958396.1">
    <property type="nucleotide sequence ID" value="NZ_CP042467.1"/>
</dbReference>
<organism evidence="1 2">
    <name type="scientific">Microvenator marinus</name>
    <dbReference type="NCBI Taxonomy" id="2600177"/>
    <lineage>
        <taxon>Bacteria</taxon>
        <taxon>Deltaproteobacteria</taxon>
        <taxon>Bradymonadales</taxon>
        <taxon>Microvenatoraceae</taxon>
        <taxon>Microvenator</taxon>
    </lineage>
</organism>
<accession>A0A5B8XP44</accession>
<sequence length="120" mass="13500">MTQRSSATSGASPSKLEACVSRYILPAIFEAPCDVFITEATFGLPIYRWDPSEVVMKEIFEWWEQNRKNGRTSMLFTYALGKAQRVLAGLQEFTDQTVSTKEGLVYAIADAFVIEFPLGY</sequence>
<dbReference type="Proteomes" id="UP000321595">
    <property type="component" value="Chromosome"/>
</dbReference>
<dbReference type="EMBL" id="CP042467">
    <property type="protein sequence ID" value="QED26718.1"/>
    <property type="molecule type" value="Genomic_DNA"/>
</dbReference>
<dbReference type="OrthoDB" id="9803916at2"/>
<evidence type="ECO:0000313" key="2">
    <source>
        <dbReference type="Proteomes" id="UP000321595"/>
    </source>
</evidence>
<reference evidence="1 2" key="1">
    <citation type="submission" date="2019-08" db="EMBL/GenBank/DDBJ databases">
        <authorList>
            <person name="Liang Q."/>
        </authorList>
    </citation>
    <scope>NUCLEOTIDE SEQUENCE [LARGE SCALE GENOMIC DNA]</scope>
    <source>
        <strain evidence="1 2">V1718</strain>
    </source>
</reference>
<dbReference type="AlphaFoldDB" id="A0A5B8XP44"/>
<dbReference type="KEGG" id="bbae:FRD01_05540"/>
<name>A0A5B8XP44_9DELT</name>
<evidence type="ECO:0000313" key="1">
    <source>
        <dbReference type="EMBL" id="QED26718.1"/>
    </source>
</evidence>
<dbReference type="InterPro" id="IPR036866">
    <property type="entry name" value="RibonucZ/Hydroxyglut_hydro"/>
</dbReference>
<proteinExistence type="predicted"/>